<proteinExistence type="predicted"/>
<keyword evidence="3" id="KW-1185">Reference proteome</keyword>
<dbReference type="RefSeq" id="WP_382391068.1">
    <property type="nucleotide sequence ID" value="NZ_JBHTCQ010000001.1"/>
</dbReference>
<feature type="region of interest" description="Disordered" evidence="1">
    <location>
        <begin position="34"/>
        <end position="56"/>
    </location>
</feature>
<evidence type="ECO:0000313" key="2">
    <source>
        <dbReference type="EMBL" id="MFC7404044.1"/>
    </source>
</evidence>
<name>A0ABW2Q3H8_9MICO</name>
<gene>
    <name evidence="2" type="ORF">ACFQQL_02900</name>
</gene>
<comment type="caution">
    <text evidence="2">The sequence shown here is derived from an EMBL/GenBank/DDBJ whole genome shotgun (WGS) entry which is preliminary data.</text>
</comment>
<accession>A0ABW2Q3H8</accession>
<dbReference type="Proteomes" id="UP001596455">
    <property type="component" value="Unassembled WGS sequence"/>
</dbReference>
<reference evidence="3" key="1">
    <citation type="journal article" date="2019" name="Int. J. Syst. Evol. Microbiol.">
        <title>The Global Catalogue of Microorganisms (GCM) 10K type strain sequencing project: providing services to taxonomists for standard genome sequencing and annotation.</title>
        <authorList>
            <consortium name="The Broad Institute Genomics Platform"/>
            <consortium name="The Broad Institute Genome Sequencing Center for Infectious Disease"/>
            <person name="Wu L."/>
            <person name="Ma J."/>
        </authorList>
    </citation>
    <scope>NUCLEOTIDE SEQUENCE [LARGE SCALE GENOMIC DNA]</scope>
    <source>
        <strain evidence="3">JCM 1490</strain>
    </source>
</reference>
<dbReference type="EMBL" id="JBHTCQ010000001">
    <property type="protein sequence ID" value="MFC7404044.1"/>
    <property type="molecule type" value="Genomic_DNA"/>
</dbReference>
<organism evidence="2 3">
    <name type="scientific">Georgenia alba</name>
    <dbReference type="NCBI Taxonomy" id="2233858"/>
    <lineage>
        <taxon>Bacteria</taxon>
        <taxon>Bacillati</taxon>
        <taxon>Actinomycetota</taxon>
        <taxon>Actinomycetes</taxon>
        <taxon>Micrococcales</taxon>
        <taxon>Bogoriellaceae</taxon>
        <taxon>Georgenia</taxon>
    </lineage>
</organism>
<protein>
    <submittedName>
        <fullName evidence="2">Uncharacterized protein</fullName>
    </submittedName>
</protein>
<evidence type="ECO:0000256" key="1">
    <source>
        <dbReference type="SAM" id="MobiDB-lite"/>
    </source>
</evidence>
<sequence length="56" mass="6228">MDIALLTLVVLGIAVLAYTAYLVRVVHDDDRGHAFTGREAPRSHRLESTAWPPRSL</sequence>
<evidence type="ECO:0000313" key="3">
    <source>
        <dbReference type="Proteomes" id="UP001596455"/>
    </source>
</evidence>